<name>A0A5B7DP36_PORTR</name>
<evidence type="ECO:0000313" key="2">
    <source>
        <dbReference type="Proteomes" id="UP000324222"/>
    </source>
</evidence>
<dbReference type="Proteomes" id="UP000324222">
    <property type="component" value="Unassembled WGS sequence"/>
</dbReference>
<accession>A0A5B7DP36</accession>
<sequence>MGEKETYPRALWEDVEYLPGTVWSDRTAGTVTVLKGVMGGAKETGSVSLSCPDALTSFKGRRAAAEGGVPFSPSISLLSLLTLSPRVRQMRRELSVASRLWNK</sequence>
<reference evidence="1 2" key="1">
    <citation type="submission" date="2019-05" db="EMBL/GenBank/DDBJ databases">
        <title>Another draft genome of Portunus trituberculatus and its Hox gene families provides insights of decapod evolution.</title>
        <authorList>
            <person name="Jeong J.-H."/>
            <person name="Song I."/>
            <person name="Kim S."/>
            <person name="Choi T."/>
            <person name="Kim D."/>
            <person name="Ryu S."/>
            <person name="Kim W."/>
        </authorList>
    </citation>
    <scope>NUCLEOTIDE SEQUENCE [LARGE SCALE GENOMIC DNA]</scope>
    <source>
        <tissue evidence="1">Muscle</tissue>
    </source>
</reference>
<dbReference type="EMBL" id="VSRR010001185">
    <property type="protein sequence ID" value="MPC23270.1"/>
    <property type="molecule type" value="Genomic_DNA"/>
</dbReference>
<protein>
    <submittedName>
        <fullName evidence="1">Uncharacterized protein</fullName>
    </submittedName>
</protein>
<proteinExistence type="predicted"/>
<gene>
    <name evidence="1" type="ORF">E2C01_016310</name>
</gene>
<keyword evidence="2" id="KW-1185">Reference proteome</keyword>
<dbReference type="AlphaFoldDB" id="A0A5B7DP36"/>
<comment type="caution">
    <text evidence="1">The sequence shown here is derived from an EMBL/GenBank/DDBJ whole genome shotgun (WGS) entry which is preliminary data.</text>
</comment>
<evidence type="ECO:0000313" key="1">
    <source>
        <dbReference type="EMBL" id="MPC23270.1"/>
    </source>
</evidence>
<organism evidence="1 2">
    <name type="scientific">Portunus trituberculatus</name>
    <name type="common">Swimming crab</name>
    <name type="synonym">Neptunus trituberculatus</name>
    <dbReference type="NCBI Taxonomy" id="210409"/>
    <lineage>
        <taxon>Eukaryota</taxon>
        <taxon>Metazoa</taxon>
        <taxon>Ecdysozoa</taxon>
        <taxon>Arthropoda</taxon>
        <taxon>Crustacea</taxon>
        <taxon>Multicrustacea</taxon>
        <taxon>Malacostraca</taxon>
        <taxon>Eumalacostraca</taxon>
        <taxon>Eucarida</taxon>
        <taxon>Decapoda</taxon>
        <taxon>Pleocyemata</taxon>
        <taxon>Brachyura</taxon>
        <taxon>Eubrachyura</taxon>
        <taxon>Portunoidea</taxon>
        <taxon>Portunidae</taxon>
        <taxon>Portuninae</taxon>
        <taxon>Portunus</taxon>
    </lineage>
</organism>